<dbReference type="OrthoDB" id="4182511at2759"/>
<gene>
    <name evidence="2" type="ORF">AJ80_08146</name>
</gene>
<proteinExistence type="predicted"/>
<keyword evidence="3" id="KW-1185">Reference proteome</keyword>
<feature type="region of interest" description="Disordered" evidence="1">
    <location>
        <begin position="33"/>
        <end position="52"/>
    </location>
</feature>
<comment type="caution">
    <text evidence="2">The sequence shown here is derived from an EMBL/GenBank/DDBJ whole genome shotgun (WGS) entry which is preliminary data.</text>
</comment>
<dbReference type="Proteomes" id="UP000224634">
    <property type="component" value="Unassembled WGS sequence"/>
</dbReference>
<evidence type="ECO:0000313" key="2">
    <source>
        <dbReference type="EMBL" id="PGH06587.1"/>
    </source>
</evidence>
<sequence>MANENLPDREPSPWLMTFEDTVTHRLRSPPIDRVSSAAGNIPDLMTSPHLPTEDSRTVQSLIDANFFAIAARAYQEAVIIPETPPPAGWVPGDPLHSYYELILLQFGECFRAILERRGEFHSQSFENEWTMHCRSILDTIRAEWSMHPFGSMGAIRTSANTENRAVAMLALQQAIAKPDTPPPAGWRVGMPMHPYYKIMLCRFEVHLKELLERYNSPMLEYPAEGRRAIEEFEGLIIREYRDTWITIFGLRGN</sequence>
<protein>
    <submittedName>
        <fullName evidence="2">Uncharacterized protein</fullName>
    </submittedName>
</protein>
<evidence type="ECO:0000313" key="3">
    <source>
        <dbReference type="Proteomes" id="UP000224634"/>
    </source>
</evidence>
<accession>A0A2B7XD51</accession>
<name>A0A2B7XD51_POLH7</name>
<evidence type="ECO:0000256" key="1">
    <source>
        <dbReference type="SAM" id="MobiDB-lite"/>
    </source>
</evidence>
<reference evidence="2 3" key="1">
    <citation type="submission" date="2017-10" db="EMBL/GenBank/DDBJ databases">
        <title>Comparative genomics in systemic dimorphic fungi from Ajellomycetaceae.</title>
        <authorList>
            <person name="Munoz J.F."/>
            <person name="Mcewen J.G."/>
            <person name="Clay O.K."/>
            <person name="Cuomo C.A."/>
        </authorList>
    </citation>
    <scope>NUCLEOTIDE SEQUENCE [LARGE SCALE GENOMIC DNA]</scope>
    <source>
        <strain evidence="2 3">UAMH7299</strain>
    </source>
</reference>
<organism evidence="2 3">
    <name type="scientific">Polytolypa hystricis (strain UAMH7299)</name>
    <dbReference type="NCBI Taxonomy" id="1447883"/>
    <lineage>
        <taxon>Eukaryota</taxon>
        <taxon>Fungi</taxon>
        <taxon>Dikarya</taxon>
        <taxon>Ascomycota</taxon>
        <taxon>Pezizomycotina</taxon>
        <taxon>Eurotiomycetes</taxon>
        <taxon>Eurotiomycetidae</taxon>
        <taxon>Onygenales</taxon>
        <taxon>Onygenales incertae sedis</taxon>
        <taxon>Polytolypa</taxon>
    </lineage>
</organism>
<dbReference type="EMBL" id="PDNA01000177">
    <property type="protein sequence ID" value="PGH06587.1"/>
    <property type="molecule type" value="Genomic_DNA"/>
</dbReference>
<dbReference type="AlphaFoldDB" id="A0A2B7XD51"/>